<reference evidence="1 2" key="1">
    <citation type="submission" date="2017-02" db="EMBL/GenBank/DDBJ databases">
        <title>Prevalence of linear plasmids in Propionibacterium acnes isolates obtained from cancerous prostatic tissue.</title>
        <authorList>
            <person name="Davidsson S."/>
            <person name="Bruggemann H."/>
        </authorList>
    </citation>
    <scope>NUCLEOTIDE SEQUENCE [LARGE SCALE GENOMIC DNA]</scope>
    <source>
        <strain evidence="1 2">09-9</strain>
        <plasmid evidence="1 2">p09_09</plasmid>
    </source>
</reference>
<dbReference type="RefSeq" id="WP_002534170.1">
    <property type="nucleotide sequence ID" value="NZ_CAMHVD010000011.1"/>
</dbReference>
<protein>
    <submittedName>
        <fullName evidence="1">Uncharacterized protein</fullName>
    </submittedName>
</protein>
<accession>A0AA44ZDJ9</accession>
<dbReference type="AlphaFoldDB" id="A0AA44ZDJ9"/>
<comment type="caution">
    <text evidence="1">The sequence shown here is derived from an EMBL/GenBank/DDBJ whole genome shotgun (WGS) entry which is preliminary data.</text>
</comment>
<evidence type="ECO:0000313" key="2">
    <source>
        <dbReference type="Proteomes" id="UP000223982"/>
    </source>
</evidence>
<dbReference type="EMBL" id="LKVB01000016">
    <property type="protein sequence ID" value="PHJ26149.1"/>
    <property type="molecule type" value="Genomic_DNA"/>
</dbReference>
<evidence type="ECO:0000313" key="1">
    <source>
        <dbReference type="EMBL" id="PHJ26149.1"/>
    </source>
</evidence>
<gene>
    <name evidence="1" type="ORF">APS60_12440</name>
</gene>
<name>A0AA44ZDJ9_CUTAC</name>
<dbReference type="Proteomes" id="UP000223982">
    <property type="component" value="Plasmid p09_09"/>
</dbReference>
<geneLocation type="plasmid" evidence="1 2">
    <name>p09_09</name>
</geneLocation>
<proteinExistence type="predicted"/>
<keyword evidence="1" id="KW-0614">Plasmid</keyword>
<sequence>MPSYRTTPDGKDYRLVITVTDDGATCVIERAREGAWVPVQTWNTDATVRTRAPERRLKITESAADHGWQVPADAWGPIRHGRIVVETIHPAGWACVVADATRRREEALAQLGAIDLAWREVLVDAASIGHLSAATIAEVAGVSRGRVYQLREERRERVNALDAGRSLAQRRKS</sequence>
<organism evidence="1 2">
    <name type="scientific">Cutibacterium acnes</name>
    <name type="common">Propionibacterium acnes</name>
    <dbReference type="NCBI Taxonomy" id="1747"/>
    <lineage>
        <taxon>Bacteria</taxon>
        <taxon>Bacillati</taxon>
        <taxon>Actinomycetota</taxon>
        <taxon>Actinomycetes</taxon>
        <taxon>Propionibacteriales</taxon>
        <taxon>Propionibacteriaceae</taxon>
        <taxon>Cutibacterium</taxon>
    </lineage>
</organism>